<reference evidence="8" key="1">
    <citation type="submission" date="2022-11" db="UniProtKB">
        <authorList>
            <consortium name="EnsemblMetazoa"/>
        </authorList>
    </citation>
    <scope>IDENTIFICATION</scope>
</reference>
<feature type="transmembrane region" description="Helical" evidence="6">
    <location>
        <begin position="103"/>
        <end position="121"/>
    </location>
</feature>
<evidence type="ECO:0000256" key="1">
    <source>
        <dbReference type="ARBA" id="ARBA00004370"/>
    </source>
</evidence>
<dbReference type="InterPro" id="IPR000276">
    <property type="entry name" value="GPCR_Rhodpsn"/>
</dbReference>
<feature type="transmembrane region" description="Helical" evidence="6">
    <location>
        <begin position="244"/>
        <end position="262"/>
    </location>
</feature>
<keyword evidence="3 6" id="KW-1133">Transmembrane helix</keyword>
<dbReference type="AlphaFoldDB" id="A0A913ZN65"/>
<dbReference type="SUPFAM" id="SSF81321">
    <property type="entry name" value="Family A G protein-coupled receptor-like"/>
    <property type="match status" value="1"/>
</dbReference>
<organism evidence="8 9">
    <name type="scientific">Patiria miniata</name>
    <name type="common">Bat star</name>
    <name type="synonym">Asterina miniata</name>
    <dbReference type="NCBI Taxonomy" id="46514"/>
    <lineage>
        <taxon>Eukaryota</taxon>
        <taxon>Metazoa</taxon>
        <taxon>Echinodermata</taxon>
        <taxon>Eleutherozoa</taxon>
        <taxon>Asterozoa</taxon>
        <taxon>Asteroidea</taxon>
        <taxon>Valvatacea</taxon>
        <taxon>Valvatida</taxon>
        <taxon>Asterinidae</taxon>
        <taxon>Patiria</taxon>
    </lineage>
</organism>
<dbReference type="PROSITE" id="PS00237">
    <property type="entry name" value="G_PROTEIN_RECEP_F1_1"/>
    <property type="match status" value="1"/>
</dbReference>
<keyword evidence="5" id="KW-0807">Transducer</keyword>
<keyword evidence="2 5" id="KW-0812">Transmembrane</keyword>
<keyword evidence="5" id="KW-0297">G-protein coupled receptor</keyword>
<evidence type="ECO:0000256" key="5">
    <source>
        <dbReference type="RuleBase" id="RU000688"/>
    </source>
</evidence>
<evidence type="ECO:0000256" key="3">
    <source>
        <dbReference type="ARBA" id="ARBA00022989"/>
    </source>
</evidence>
<feature type="transmembrane region" description="Helical" evidence="6">
    <location>
        <begin position="184"/>
        <end position="209"/>
    </location>
</feature>
<dbReference type="PRINTS" id="PR00237">
    <property type="entry name" value="GPCRRHODOPSN"/>
</dbReference>
<evidence type="ECO:0000256" key="6">
    <source>
        <dbReference type="SAM" id="Phobius"/>
    </source>
</evidence>
<dbReference type="GO" id="GO:0004930">
    <property type="term" value="F:G protein-coupled receptor activity"/>
    <property type="evidence" value="ECO:0007669"/>
    <property type="project" value="UniProtKB-KW"/>
</dbReference>
<dbReference type="Proteomes" id="UP000887568">
    <property type="component" value="Unplaced"/>
</dbReference>
<evidence type="ECO:0000256" key="2">
    <source>
        <dbReference type="ARBA" id="ARBA00022692"/>
    </source>
</evidence>
<dbReference type="GO" id="GO:0016020">
    <property type="term" value="C:membrane"/>
    <property type="evidence" value="ECO:0007669"/>
    <property type="project" value="UniProtKB-SubCell"/>
</dbReference>
<dbReference type="EnsemblMetazoa" id="XM_038196563.1">
    <property type="protein sequence ID" value="XP_038052491.1"/>
    <property type="gene ID" value="LOC119725201"/>
</dbReference>
<keyword evidence="5" id="KW-0675">Receptor</keyword>
<name>A0A913ZN65_PATMI</name>
<evidence type="ECO:0000256" key="4">
    <source>
        <dbReference type="ARBA" id="ARBA00023136"/>
    </source>
</evidence>
<sequence length="343" mass="39195">MNATYEPDDNEKVTDDTWICHIMATEAVIGVVGNLLVCFVILRVKFLHNMTNYLLVNLAVADMLLCLQVFLFYLSASECELIAFAPVDVGLRELFCRLIRSRFLAWAMCYASAYNLCVVTLERYIAIVHPLHYARKLTTARMITLIVMIWMISFVLPVPFLFTIEPSDDVNEICSEANHPHPAFPILVSIFSFFFGYLLPLTLMSLAYYKMQVTLKRQAKALNLQHARAAAYDLLIARQNLVSMLKTVLGALIILWTLSYLATLPCINLTEKGLFLFCGSKGYRYTKVVCNLLFNFNSVINPIIYEFKYKKFRQGLKVAFCSCSKKHGGNRVDVEMDIYVCRQ</sequence>
<feature type="domain" description="G-protein coupled receptors family 1 profile" evidence="7">
    <location>
        <begin position="33"/>
        <end position="305"/>
    </location>
</feature>
<comment type="subcellular location">
    <subcellularLocation>
        <location evidence="1">Membrane</location>
    </subcellularLocation>
</comment>
<evidence type="ECO:0000313" key="8">
    <source>
        <dbReference type="EnsemblMetazoa" id="XP_038052491.1"/>
    </source>
</evidence>
<dbReference type="CDD" id="cd00637">
    <property type="entry name" value="7tm_classA_rhodopsin-like"/>
    <property type="match status" value="1"/>
</dbReference>
<proteinExistence type="inferred from homology"/>
<keyword evidence="4 6" id="KW-0472">Membrane</keyword>
<dbReference type="GeneID" id="119725201"/>
<dbReference type="InterPro" id="IPR017452">
    <property type="entry name" value="GPCR_Rhodpsn_7TM"/>
</dbReference>
<evidence type="ECO:0000313" key="9">
    <source>
        <dbReference type="Proteomes" id="UP000887568"/>
    </source>
</evidence>
<feature type="transmembrane region" description="Helical" evidence="6">
    <location>
        <begin position="22"/>
        <end position="42"/>
    </location>
</feature>
<comment type="similarity">
    <text evidence="5">Belongs to the G-protein coupled receptor 1 family.</text>
</comment>
<protein>
    <recommendedName>
        <fullName evidence="7">G-protein coupled receptors family 1 profile domain-containing protein</fullName>
    </recommendedName>
</protein>
<dbReference type="PANTHER" id="PTHR45698">
    <property type="entry name" value="TRACE AMINE-ASSOCIATED RECEPTOR 19N-RELATED"/>
    <property type="match status" value="1"/>
</dbReference>
<dbReference type="PROSITE" id="PS50262">
    <property type="entry name" value="G_PROTEIN_RECEP_F1_2"/>
    <property type="match status" value="1"/>
</dbReference>
<keyword evidence="9" id="KW-1185">Reference proteome</keyword>
<feature type="transmembrane region" description="Helical" evidence="6">
    <location>
        <begin position="54"/>
        <end position="74"/>
    </location>
</feature>
<evidence type="ECO:0000259" key="7">
    <source>
        <dbReference type="PROSITE" id="PS50262"/>
    </source>
</evidence>
<accession>A0A913ZN65</accession>
<dbReference type="PANTHER" id="PTHR45698:SF1">
    <property type="entry name" value="TRACE AMINE-ASSOCIATED RECEPTOR 13C-LIKE"/>
    <property type="match status" value="1"/>
</dbReference>
<dbReference type="OrthoDB" id="10037617at2759"/>
<dbReference type="RefSeq" id="XP_038052491.1">
    <property type="nucleotide sequence ID" value="XM_038196563.1"/>
</dbReference>
<dbReference type="Gene3D" id="1.20.1070.10">
    <property type="entry name" value="Rhodopsin 7-helix transmembrane proteins"/>
    <property type="match status" value="1"/>
</dbReference>
<dbReference type="Pfam" id="PF00001">
    <property type="entry name" value="7tm_1"/>
    <property type="match status" value="1"/>
</dbReference>
<feature type="transmembrane region" description="Helical" evidence="6">
    <location>
        <begin position="142"/>
        <end position="164"/>
    </location>
</feature>